<dbReference type="Proteomes" id="UP000604661">
    <property type="component" value="Unassembled WGS sequence"/>
</dbReference>
<dbReference type="EMBL" id="JACJTE010000015">
    <property type="protein sequence ID" value="MBD2562017.1"/>
    <property type="molecule type" value="Genomic_DNA"/>
</dbReference>
<reference evidence="1 2" key="1">
    <citation type="journal article" date="2020" name="ISME J.">
        <title>Comparative genomics reveals insights into cyanobacterial evolution and habitat adaptation.</title>
        <authorList>
            <person name="Chen M.Y."/>
            <person name="Teng W.K."/>
            <person name="Zhao L."/>
            <person name="Hu C.X."/>
            <person name="Zhou Y.K."/>
            <person name="Han B.P."/>
            <person name="Song L.R."/>
            <person name="Shu W.S."/>
        </authorList>
    </citation>
    <scope>NUCLEOTIDE SEQUENCE [LARGE SCALE GENOMIC DNA]</scope>
    <source>
        <strain evidence="1 2">FACHB-391</strain>
    </source>
</reference>
<evidence type="ECO:0000313" key="2">
    <source>
        <dbReference type="Proteomes" id="UP000604661"/>
    </source>
</evidence>
<evidence type="ECO:0000313" key="1">
    <source>
        <dbReference type="EMBL" id="MBD2562017.1"/>
    </source>
</evidence>
<proteinExistence type="predicted"/>
<name>A0ABR8EW11_NOSLI</name>
<gene>
    <name evidence="1" type="ORF">H6G95_15600</name>
</gene>
<sequence>MPLWVYLTWTVFENSANIQVGIVALLAIALNNGRAEIGHVWFTPAVQKTKVNFVRGRNRDTDWFAMTDNIMSGKRLIIKTAGGRGQGAGGKRVLRITN</sequence>
<keyword evidence="2" id="KW-1185">Reference proteome</keyword>
<dbReference type="RefSeq" id="WP_190895516.1">
    <property type="nucleotide sequence ID" value="NZ_JACJTE010000015.1"/>
</dbReference>
<organism evidence="1 2">
    <name type="scientific">Nostoc linckia FACHB-391</name>
    <dbReference type="NCBI Taxonomy" id="2692906"/>
    <lineage>
        <taxon>Bacteria</taxon>
        <taxon>Bacillati</taxon>
        <taxon>Cyanobacteriota</taxon>
        <taxon>Cyanophyceae</taxon>
        <taxon>Nostocales</taxon>
        <taxon>Nostocaceae</taxon>
        <taxon>Nostoc</taxon>
    </lineage>
</organism>
<comment type="caution">
    <text evidence="1">The sequence shown here is derived from an EMBL/GenBank/DDBJ whole genome shotgun (WGS) entry which is preliminary data.</text>
</comment>
<accession>A0ABR8EW11</accession>
<protein>
    <submittedName>
        <fullName evidence="1">Uncharacterized protein</fullName>
    </submittedName>
</protein>